<comment type="caution">
    <text evidence="3">The sequence shown here is derived from an EMBL/GenBank/DDBJ whole genome shotgun (WGS) entry which is preliminary data.</text>
</comment>
<feature type="compositionally biased region" description="Low complexity" evidence="1">
    <location>
        <begin position="185"/>
        <end position="196"/>
    </location>
</feature>
<accession>A0A364KNY3</accession>
<feature type="compositionally biased region" description="Polar residues" evidence="1">
    <location>
        <begin position="52"/>
        <end position="80"/>
    </location>
</feature>
<feature type="compositionally biased region" description="Polar residues" evidence="1">
    <location>
        <begin position="89"/>
        <end position="98"/>
    </location>
</feature>
<protein>
    <recommendedName>
        <fullName evidence="2">Rab-GAP TBC domain-containing protein</fullName>
    </recommendedName>
</protein>
<feature type="compositionally biased region" description="Polar residues" evidence="1">
    <location>
        <begin position="134"/>
        <end position="144"/>
    </location>
</feature>
<proteinExistence type="predicted"/>
<dbReference type="SUPFAM" id="SSF47923">
    <property type="entry name" value="Ypt/Rab-GAP domain of gyp1p"/>
    <property type="match status" value="2"/>
</dbReference>
<feature type="compositionally biased region" description="Basic and acidic residues" evidence="1">
    <location>
        <begin position="39"/>
        <end position="48"/>
    </location>
</feature>
<dbReference type="OrthoDB" id="294251at2759"/>
<dbReference type="InterPro" id="IPR000195">
    <property type="entry name" value="Rab-GAP-TBC_dom"/>
</dbReference>
<keyword evidence="4" id="KW-1185">Reference proteome</keyword>
<dbReference type="GO" id="GO:0005096">
    <property type="term" value="F:GTPase activator activity"/>
    <property type="evidence" value="ECO:0007669"/>
    <property type="project" value="TreeGrafter"/>
</dbReference>
<dbReference type="STRING" id="1196081.A0A364KNY3"/>
<dbReference type="GeneID" id="63790491"/>
<dbReference type="InterPro" id="IPR050302">
    <property type="entry name" value="Rab_GAP_TBC_domain"/>
</dbReference>
<dbReference type="Gene3D" id="1.10.472.80">
    <property type="entry name" value="Ypt/Rab-GAP domain of gyp1p, domain 3"/>
    <property type="match status" value="1"/>
</dbReference>
<reference evidence="3 4" key="1">
    <citation type="journal article" date="2017" name="Biotechnol. Biofuels">
        <title>Differential beta-glucosidase expression as a function of carbon source availability in Talaromyces amestolkiae: a genomic and proteomic approach.</title>
        <authorList>
            <person name="de Eugenio L.I."/>
            <person name="Mendez-Liter J.A."/>
            <person name="Nieto-Dominguez M."/>
            <person name="Alonso L."/>
            <person name="Gil-Munoz J."/>
            <person name="Barriuso J."/>
            <person name="Prieto A."/>
            <person name="Martinez M.J."/>
        </authorList>
    </citation>
    <scope>NUCLEOTIDE SEQUENCE [LARGE SCALE GENOMIC DNA]</scope>
    <source>
        <strain evidence="3 4">CIB</strain>
    </source>
</reference>
<evidence type="ECO:0000259" key="2">
    <source>
        <dbReference type="PROSITE" id="PS50086"/>
    </source>
</evidence>
<organism evidence="3 4">
    <name type="scientific">Talaromyces amestolkiae</name>
    <dbReference type="NCBI Taxonomy" id="1196081"/>
    <lineage>
        <taxon>Eukaryota</taxon>
        <taxon>Fungi</taxon>
        <taxon>Dikarya</taxon>
        <taxon>Ascomycota</taxon>
        <taxon>Pezizomycotina</taxon>
        <taxon>Eurotiomycetes</taxon>
        <taxon>Eurotiomycetidae</taxon>
        <taxon>Eurotiales</taxon>
        <taxon>Trichocomaceae</taxon>
        <taxon>Talaromyces</taxon>
        <taxon>Talaromyces sect. Talaromyces</taxon>
    </lineage>
</organism>
<dbReference type="InterPro" id="IPR035969">
    <property type="entry name" value="Rab-GAP_TBC_sf"/>
</dbReference>
<feature type="compositionally biased region" description="Low complexity" evidence="1">
    <location>
        <begin position="355"/>
        <end position="372"/>
    </location>
</feature>
<dbReference type="Gene3D" id="1.10.8.270">
    <property type="entry name" value="putative rabgap domain of human tbc1 domain family member 14 like domains"/>
    <property type="match status" value="1"/>
</dbReference>
<dbReference type="SMART" id="SM00164">
    <property type="entry name" value="TBC"/>
    <property type="match status" value="1"/>
</dbReference>
<dbReference type="AlphaFoldDB" id="A0A364KNY3"/>
<dbReference type="PANTHER" id="PTHR47219:SF9">
    <property type="entry name" value="GTPASE ACTIVATING PROTEIN AND CENTROSOME-ASSOCIATED, ISOFORM B"/>
    <property type="match status" value="1"/>
</dbReference>
<gene>
    <name evidence="3" type="ORF">BHQ10_001274</name>
</gene>
<dbReference type="Pfam" id="PF00566">
    <property type="entry name" value="RabGAP-TBC"/>
    <property type="match status" value="1"/>
</dbReference>
<dbReference type="Proteomes" id="UP000249363">
    <property type="component" value="Unassembled WGS sequence"/>
</dbReference>
<feature type="compositionally biased region" description="Polar residues" evidence="1">
    <location>
        <begin position="152"/>
        <end position="167"/>
    </location>
</feature>
<evidence type="ECO:0000313" key="3">
    <source>
        <dbReference type="EMBL" id="RAO65262.1"/>
    </source>
</evidence>
<feature type="region of interest" description="Disordered" evidence="1">
    <location>
        <begin position="340"/>
        <end position="422"/>
    </location>
</feature>
<evidence type="ECO:0000313" key="4">
    <source>
        <dbReference type="Proteomes" id="UP000249363"/>
    </source>
</evidence>
<feature type="region of interest" description="Disordered" evidence="1">
    <location>
        <begin position="1"/>
        <end position="206"/>
    </location>
</feature>
<dbReference type="PANTHER" id="PTHR47219">
    <property type="entry name" value="RAB GTPASE-ACTIVATING PROTEIN 1-LIKE"/>
    <property type="match status" value="1"/>
</dbReference>
<dbReference type="FunFam" id="1.10.8.270:FF:000023">
    <property type="entry name" value="TBC domain-containing protein C1778.09"/>
    <property type="match status" value="1"/>
</dbReference>
<sequence>MPEPVPSIHAIAYEETAPATASNSIKPISSSENTAASSNDDKTQRETDDPTLDQSNNSTRAPNGNGLTNDEQSQSVQNSLAIPGFAEDQSLTPFTNIPSIKVDDASSRPSSRWSERKWGVLKSRKSTESVRPKSANTPNSSGQPSFEGITMSIPTTDFQDLTPSSMEFSKRGSLVTAKPATPAMSLPSSDPGPSSSPRKRLSNSLRVRQSVLTSRAVSADEDMLSRRVRLMYEKGEDNVTDADVTRAIAEENGILWEEQTPVEGPSDQLFELNGSTTDFRSITSVGATNSIKRESKELAGGIEDWQNVEAADVDRYGFIVPQIKRGDSAEPQPIQRVSTSLLLASESPRRKNTFRRSAATVRSSSRSLVSKSPTRDRKMSDSSTNRPSSSQSAYSPTLKRSPSKFRYATNRLPHNRDRRVRDEAGDMLTLPFEVPEVAAEDTPVSMAMKKKEWEREDKWMKMAKPTKKKHDGSGMTFEFDTSSSKLIERTWKGIPDSWRATAWYAFLESSARKHEGSPSAAELISAFHEYQNVSSPDDVQIDIDVPRTISSHIMFRRRYRGGQRLLFRVLHAMSLYFPDTGYVQGMAALTATLLAYYDEENAFVMLARLWMLRGLQHLYREGFSGLMEALGDFEKEWLGNGEVAGKLSELGIPPTSYGTRWYLTLFNYSIPFPAQLRVWDVFMLLGDAEQPSSKASSNGTHVSNTRPDQPVSSFGQGLNVLHATSAALIDGMRDIVLESDFENAMKVLTSWVPIKDIELFMRVARAEYKVHHHRKKNG</sequence>
<feature type="domain" description="Rab-GAP TBC" evidence="2">
    <location>
        <begin position="493"/>
        <end position="686"/>
    </location>
</feature>
<feature type="region of interest" description="Disordered" evidence="1">
    <location>
        <begin position="691"/>
        <end position="710"/>
    </location>
</feature>
<dbReference type="PROSITE" id="PS50086">
    <property type="entry name" value="TBC_RABGAP"/>
    <property type="match status" value="1"/>
</dbReference>
<dbReference type="EMBL" id="MIKG01000001">
    <property type="protein sequence ID" value="RAO65262.1"/>
    <property type="molecule type" value="Genomic_DNA"/>
</dbReference>
<dbReference type="RefSeq" id="XP_040729779.1">
    <property type="nucleotide sequence ID" value="XM_040873292.1"/>
</dbReference>
<dbReference type="GO" id="GO:0031267">
    <property type="term" value="F:small GTPase binding"/>
    <property type="evidence" value="ECO:0007669"/>
    <property type="project" value="TreeGrafter"/>
</dbReference>
<evidence type="ECO:0000256" key="1">
    <source>
        <dbReference type="SAM" id="MobiDB-lite"/>
    </source>
</evidence>
<feature type="compositionally biased region" description="Polar residues" evidence="1">
    <location>
        <begin position="19"/>
        <end position="38"/>
    </location>
</feature>
<dbReference type="FunFam" id="1.10.472.80:FF:000055">
    <property type="entry name" value="TBC domain-containing protein C1778.09"/>
    <property type="match status" value="1"/>
</dbReference>
<name>A0A364KNY3_TALAM</name>
<feature type="compositionally biased region" description="Polar residues" evidence="1">
    <location>
        <begin position="381"/>
        <end position="400"/>
    </location>
</feature>